<dbReference type="GO" id="GO:0008270">
    <property type="term" value="F:zinc ion binding"/>
    <property type="evidence" value="ECO:0007669"/>
    <property type="project" value="UniProtKB-KW"/>
</dbReference>
<evidence type="ECO:0000256" key="5">
    <source>
        <dbReference type="SAM" id="MobiDB-lite"/>
    </source>
</evidence>
<evidence type="ECO:0000256" key="3">
    <source>
        <dbReference type="ARBA" id="ARBA00022833"/>
    </source>
</evidence>
<dbReference type="WBParaSite" id="PgR104_g015_t01">
    <property type="protein sequence ID" value="PgR104_g015_t01"/>
    <property type="gene ID" value="PgR104_g015"/>
</dbReference>
<dbReference type="Pfam" id="PF02892">
    <property type="entry name" value="zf-BED"/>
    <property type="match status" value="1"/>
</dbReference>
<evidence type="ECO:0000256" key="2">
    <source>
        <dbReference type="ARBA" id="ARBA00022771"/>
    </source>
</evidence>
<evidence type="ECO:0000259" key="6">
    <source>
        <dbReference type="PROSITE" id="PS50808"/>
    </source>
</evidence>
<evidence type="ECO:0000313" key="8">
    <source>
        <dbReference type="WBParaSite" id="PgR104_g015_t01"/>
    </source>
</evidence>
<feature type="compositionally biased region" description="Polar residues" evidence="5">
    <location>
        <begin position="194"/>
        <end position="214"/>
    </location>
</feature>
<dbReference type="PROSITE" id="PS50808">
    <property type="entry name" value="ZF_BED"/>
    <property type="match status" value="1"/>
</dbReference>
<keyword evidence="2 4" id="KW-0863">Zinc-finger</keyword>
<feature type="region of interest" description="Disordered" evidence="5">
    <location>
        <begin position="194"/>
        <end position="224"/>
    </location>
</feature>
<keyword evidence="3" id="KW-0862">Zinc</keyword>
<name>A0A915C8G0_PARUN</name>
<proteinExistence type="predicted"/>
<dbReference type="InterPro" id="IPR003656">
    <property type="entry name" value="Znf_BED"/>
</dbReference>
<dbReference type="GO" id="GO:0003677">
    <property type="term" value="F:DNA binding"/>
    <property type="evidence" value="ECO:0007669"/>
    <property type="project" value="InterPro"/>
</dbReference>
<evidence type="ECO:0000313" key="7">
    <source>
        <dbReference type="Proteomes" id="UP000887569"/>
    </source>
</evidence>
<reference evidence="8" key="1">
    <citation type="submission" date="2022-11" db="UniProtKB">
        <authorList>
            <consortium name="WormBaseParasite"/>
        </authorList>
    </citation>
    <scope>IDENTIFICATION</scope>
</reference>
<sequence>MNIISATYGGEFTTMNIVSSLATISGAQPIVLSNARNAGRKKTNPVWDFFTDLKSRGLPGVRCRYCDWITNDRSPTTLKFHLKRKHDTGPGGIWAIVEERIILHSMHNLKSRSTNNMNGESGIADLNQVDMSANSAATNTSNNTFPAAAARAVFEATPSSAQQRVLDQLLMNATANASLPTTSSYAIDNVFETGSTSGDGSSQPKSTTPSQNTFDSDENASESAYHLSDGQNIAELLQVAADMDLTFTFNSRRTCEYCFESNAPEMKGRMIVFSDMGGKVAVAERHNGVQRGCEEWRKADWKQFLWAVRGKCMNALKGL</sequence>
<protein>
    <submittedName>
        <fullName evidence="8">BED-type domain-containing protein</fullName>
    </submittedName>
</protein>
<organism evidence="7 8">
    <name type="scientific">Parascaris univalens</name>
    <name type="common">Nematode worm</name>
    <dbReference type="NCBI Taxonomy" id="6257"/>
    <lineage>
        <taxon>Eukaryota</taxon>
        <taxon>Metazoa</taxon>
        <taxon>Ecdysozoa</taxon>
        <taxon>Nematoda</taxon>
        <taxon>Chromadorea</taxon>
        <taxon>Rhabditida</taxon>
        <taxon>Spirurina</taxon>
        <taxon>Ascaridomorpha</taxon>
        <taxon>Ascaridoidea</taxon>
        <taxon>Ascarididae</taxon>
        <taxon>Parascaris</taxon>
    </lineage>
</organism>
<evidence type="ECO:0000256" key="1">
    <source>
        <dbReference type="ARBA" id="ARBA00022723"/>
    </source>
</evidence>
<dbReference type="Proteomes" id="UP000887569">
    <property type="component" value="Unplaced"/>
</dbReference>
<keyword evidence="1" id="KW-0479">Metal-binding</keyword>
<accession>A0A915C8G0</accession>
<keyword evidence="7" id="KW-1185">Reference proteome</keyword>
<feature type="domain" description="BED-type" evidence="6">
    <location>
        <begin position="41"/>
        <end position="93"/>
    </location>
</feature>
<dbReference type="AlphaFoldDB" id="A0A915C8G0"/>
<evidence type="ECO:0000256" key="4">
    <source>
        <dbReference type="PROSITE-ProRule" id="PRU00027"/>
    </source>
</evidence>